<evidence type="ECO:0000313" key="2">
    <source>
        <dbReference type="Proteomes" id="UP001148737"/>
    </source>
</evidence>
<organism evidence="1 2">
    <name type="scientific">Lecanicillium saksenae</name>
    <dbReference type="NCBI Taxonomy" id="468837"/>
    <lineage>
        <taxon>Eukaryota</taxon>
        <taxon>Fungi</taxon>
        <taxon>Dikarya</taxon>
        <taxon>Ascomycota</taxon>
        <taxon>Pezizomycotina</taxon>
        <taxon>Sordariomycetes</taxon>
        <taxon>Hypocreomycetidae</taxon>
        <taxon>Hypocreales</taxon>
        <taxon>Cordycipitaceae</taxon>
        <taxon>Lecanicillium</taxon>
    </lineage>
</organism>
<dbReference type="Proteomes" id="UP001148737">
    <property type="component" value="Unassembled WGS sequence"/>
</dbReference>
<evidence type="ECO:0000313" key="1">
    <source>
        <dbReference type="EMBL" id="KAJ3495877.1"/>
    </source>
</evidence>
<dbReference type="EMBL" id="JANAKD010000239">
    <property type="protein sequence ID" value="KAJ3495877.1"/>
    <property type="molecule type" value="Genomic_DNA"/>
</dbReference>
<reference evidence="1" key="1">
    <citation type="submission" date="2022-07" db="EMBL/GenBank/DDBJ databases">
        <title>Genome Sequence of Lecanicillium saksenae.</title>
        <authorList>
            <person name="Buettner E."/>
        </authorList>
    </citation>
    <scope>NUCLEOTIDE SEQUENCE</scope>
    <source>
        <strain evidence="1">VT-O1</strain>
    </source>
</reference>
<keyword evidence="2" id="KW-1185">Reference proteome</keyword>
<gene>
    <name evidence="1" type="ORF">NLG97_g3066</name>
</gene>
<protein>
    <submittedName>
        <fullName evidence="1">Uncharacterized protein</fullName>
    </submittedName>
</protein>
<comment type="caution">
    <text evidence="1">The sequence shown here is derived from an EMBL/GenBank/DDBJ whole genome shotgun (WGS) entry which is preliminary data.</text>
</comment>
<sequence>MPLKFYFSPMSSAEVTRAVLAELEHGQGGPLAETINVKITEGEAKTDQFLAEVNPNGLVPVIVHDGVTIWESAAITMYLGETFGVDRKVDGVSAPLFPEPGTRRGEAMKWIVWPNLHLAAHTLALYDAKALESRARADIKKSLGVLNGALEGREYLLGEYTLADTHVWSFVSYMAMLKFDLSETPNVDAWFKRVSSRPQLKALD</sequence>
<accession>A0ACC1R351</accession>
<name>A0ACC1R351_9HYPO</name>
<proteinExistence type="predicted"/>